<dbReference type="SUPFAM" id="SSF52540">
    <property type="entry name" value="P-loop containing nucleoside triphosphate hydrolases"/>
    <property type="match status" value="2"/>
</dbReference>
<dbReference type="InterPro" id="IPR041236">
    <property type="entry name" value="PriA_C"/>
</dbReference>
<dbReference type="NCBIfam" id="TIGR00595">
    <property type="entry name" value="priA"/>
    <property type="match status" value="1"/>
</dbReference>
<feature type="binding site" evidence="12">
    <location>
        <position position="468"/>
    </location>
    <ligand>
        <name>Zn(2+)</name>
        <dbReference type="ChEBI" id="CHEBI:29105"/>
        <label>1</label>
    </ligand>
</feature>
<comment type="function">
    <text evidence="12">Initiates the restart of stalled replication forks, which reloads the replicative helicase on sites other than the origin of replication. Recognizes and binds to abandoned replication forks and remodels them to uncover a helicase loading site. Promotes assembly of the primosome at these replication forks.</text>
</comment>
<evidence type="ECO:0000256" key="12">
    <source>
        <dbReference type="HAMAP-Rule" id="MF_00983"/>
    </source>
</evidence>
<keyword evidence="2 12" id="KW-0235">DNA replication</keyword>
<dbReference type="GO" id="GO:0006270">
    <property type="term" value="P:DNA replication initiation"/>
    <property type="evidence" value="ECO:0007669"/>
    <property type="project" value="TreeGrafter"/>
</dbReference>
<feature type="binding site" evidence="12">
    <location>
        <position position="431"/>
    </location>
    <ligand>
        <name>Zn(2+)</name>
        <dbReference type="ChEBI" id="CHEBI:29105"/>
        <label>1</label>
    </ligand>
</feature>
<comment type="catalytic activity">
    <reaction evidence="12">
        <text>Couples ATP hydrolysis with the unwinding of duplex DNA by translocating in the 3'-5' direction.</text>
        <dbReference type="EC" id="5.6.2.4"/>
    </reaction>
</comment>
<dbReference type="NCBIfam" id="NF004067">
    <property type="entry name" value="PRK05580.1-4"/>
    <property type="match status" value="1"/>
</dbReference>
<feature type="binding site" evidence="12">
    <location>
        <position position="437"/>
    </location>
    <ligand>
        <name>Zn(2+)</name>
        <dbReference type="ChEBI" id="CHEBI:29105"/>
        <label>2</label>
    </ligand>
</feature>
<comment type="cofactor">
    <cofactor evidence="12">
        <name>Zn(2+)</name>
        <dbReference type="ChEBI" id="CHEBI:29105"/>
    </cofactor>
    <text evidence="12">Binds 2 zinc ions per subunit.</text>
</comment>
<evidence type="ECO:0000256" key="9">
    <source>
        <dbReference type="ARBA" id="ARBA00023125"/>
    </source>
</evidence>
<dbReference type="Pfam" id="PF00270">
    <property type="entry name" value="DEAD"/>
    <property type="match status" value="1"/>
</dbReference>
<feature type="domain" description="Helicase ATP-binding" evidence="13">
    <location>
        <begin position="205"/>
        <end position="371"/>
    </location>
</feature>
<dbReference type="GO" id="GO:0043138">
    <property type="term" value="F:3'-5' DNA helicase activity"/>
    <property type="evidence" value="ECO:0007669"/>
    <property type="project" value="UniProtKB-EC"/>
</dbReference>
<keyword evidence="9 12" id="KW-0238">DNA-binding</keyword>
<dbReference type="GO" id="GO:0005524">
    <property type="term" value="F:ATP binding"/>
    <property type="evidence" value="ECO:0007669"/>
    <property type="project" value="UniProtKB-UniRule"/>
</dbReference>
<keyword evidence="10 12" id="KW-0413">Isomerase</keyword>
<feature type="binding site" evidence="12">
    <location>
        <position position="440"/>
    </location>
    <ligand>
        <name>Zn(2+)</name>
        <dbReference type="ChEBI" id="CHEBI:29105"/>
        <label>2</label>
    </ligand>
</feature>
<evidence type="ECO:0000313" key="15">
    <source>
        <dbReference type="EMBL" id="RFF31095.1"/>
    </source>
</evidence>
<dbReference type="Pfam" id="PF17764">
    <property type="entry name" value="PriA_3primeBD"/>
    <property type="match status" value="1"/>
</dbReference>
<keyword evidence="8 12" id="KW-0067">ATP-binding</keyword>
<dbReference type="PROSITE" id="PS51192">
    <property type="entry name" value="HELICASE_ATP_BIND_1"/>
    <property type="match status" value="1"/>
</dbReference>
<evidence type="ECO:0000256" key="7">
    <source>
        <dbReference type="ARBA" id="ARBA00022833"/>
    </source>
</evidence>
<keyword evidence="16" id="KW-1185">Reference proteome</keyword>
<accession>A0A3E1KA21</accession>
<comment type="catalytic activity">
    <reaction evidence="11 12">
        <text>ATP + H2O = ADP + phosphate + H(+)</text>
        <dbReference type="Rhea" id="RHEA:13065"/>
        <dbReference type="ChEBI" id="CHEBI:15377"/>
        <dbReference type="ChEBI" id="CHEBI:15378"/>
        <dbReference type="ChEBI" id="CHEBI:30616"/>
        <dbReference type="ChEBI" id="CHEBI:43474"/>
        <dbReference type="ChEBI" id="CHEBI:456216"/>
        <dbReference type="EC" id="5.6.2.4"/>
    </reaction>
</comment>
<evidence type="ECO:0000256" key="5">
    <source>
        <dbReference type="ARBA" id="ARBA00022801"/>
    </source>
</evidence>
<feature type="binding site" evidence="12">
    <location>
        <position position="455"/>
    </location>
    <ligand>
        <name>Zn(2+)</name>
        <dbReference type="ChEBI" id="CHEBI:29105"/>
        <label>2</label>
    </ligand>
</feature>
<dbReference type="PANTHER" id="PTHR30580">
    <property type="entry name" value="PRIMOSOMAL PROTEIN N"/>
    <property type="match status" value="1"/>
</dbReference>
<name>A0A3E1KA21_9GAMM</name>
<feature type="binding site" evidence="12">
    <location>
        <position position="458"/>
    </location>
    <ligand>
        <name>Zn(2+)</name>
        <dbReference type="ChEBI" id="CHEBI:29105"/>
        <label>2</label>
    </ligand>
</feature>
<dbReference type="InterPro" id="IPR011545">
    <property type="entry name" value="DEAD/DEAH_box_helicase_dom"/>
</dbReference>
<dbReference type="GO" id="GO:0006302">
    <property type="term" value="P:double-strand break repair"/>
    <property type="evidence" value="ECO:0007669"/>
    <property type="project" value="InterPro"/>
</dbReference>
<sequence>MSAPPQTVARVAVPVPLPRLFDYLPVPDQQLPPPGSRVLVPFGRRRLVGLVIEHGEPEGQAPKGLRPIERVLDEALIDTELLELIGWCARYYVFPPGEAVNLLLPGALRRSREFRAPPPAAFELTEAGRQADLARAPRQVEVRELLLEGPLTREELMTRSGAGAEVLRRMSEGGLLRSLERPPPPPPNAGPRLNAEQRSALAAVLRARRRFEAFLLAGVTGSGKTEVYLQAARRVLAAGRQVLILAPEIGLTPQLVRRIESRLGEPAYLYHSGLSEGERLACWQAARSGRARVVVGTRSAVFLPLARPGMFIVDEEHDASFKQGDGARYHGRDVAVLRARSARVPVVLGSATPSLESLFNVEQDRYRMLRLSQRAGEARQPRWRIVDQRGSRSSLSPELVEAMGRHLGEGGQVLIYRNRRGYAPVLMCSECGWQADCQRCSAHMTFHQAVHSLQCHHCGSQRPEPRRCPDCGSPALVALGAGTERLEEEVAERFPDVPVHRVDRDAMGGKHQFRRLLERVGQGEPCVLVGTQMLAKGHHLPGVTLAAVLDVDQALFSADFRSPERLGQTVAQVAGRAGRGDRGGEFLLLTRHPEHPLLESLGRGDYLSYAAPLLEERRQARLPPASALALLRAEAHDAQPARRFLADAAGLLGGREIETIGPLPAILTRRSGYWRFQLWLQCDSRAVLSNHISARLAAIHELKSARRVRWHVDVDPLDL</sequence>
<organism evidence="15 16">
    <name type="scientific">Wenzhouxiangella sediminis</name>
    <dbReference type="NCBI Taxonomy" id="1792836"/>
    <lineage>
        <taxon>Bacteria</taxon>
        <taxon>Pseudomonadati</taxon>
        <taxon>Pseudomonadota</taxon>
        <taxon>Gammaproteobacteria</taxon>
        <taxon>Chromatiales</taxon>
        <taxon>Wenzhouxiangellaceae</taxon>
        <taxon>Wenzhouxiangella</taxon>
    </lineage>
</organism>
<dbReference type="AlphaFoldDB" id="A0A3E1KA21"/>
<keyword evidence="7 12" id="KW-0862">Zinc</keyword>
<dbReference type="Pfam" id="PF18319">
    <property type="entry name" value="Zn_ribbon_PriA"/>
    <property type="match status" value="1"/>
</dbReference>
<dbReference type="SMART" id="SM00487">
    <property type="entry name" value="DEXDc"/>
    <property type="match status" value="1"/>
</dbReference>
<dbReference type="EMBL" id="QUZK01000023">
    <property type="protein sequence ID" value="RFF31095.1"/>
    <property type="molecule type" value="Genomic_DNA"/>
</dbReference>
<evidence type="ECO:0000256" key="2">
    <source>
        <dbReference type="ARBA" id="ARBA00022705"/>
    </source>
</evidence>
<keyword evidence="5 12" id="KW-0378">Hydrolase</keyword>
<dbReference type="PROSITE" id="PS51194">
    <property type="entry name" value="HELICASE_CTER"/>
    <property type="match status" value="1"/>
</dbReference>
<dbReference type="InterPro" id="IPR014001">
    <property type="entry name" value="Helicase_ATP-bd"/>
</dbReference>
<dbReference type="OrthoDB" id="9759544at2"/>
<feature type="domain" description="Helicase C-terminal" evidence="14">
    <location>
        <begin position="463"/>
        <end position="622"/>
    </location>
</feature>
<dbReference type="FunFam" id="3.40.50.300:FF:000489">
    <property type="entry name" value="Primosome assembly protein PriA"/>
    <property type="match status" value="1"/>
</dbReference>
<dbReference type="CDD" id="cd17929">
    <property type="entry name" value="DEXHc_priA"/>
    <property type="match status" value="1"/>
</dbReference>
<dbReference type="Gene3D" id="3.40.50.300">
    <property type="entry name" value="P-loop containing nucleotide triphosphate hydrolases"/>
    <property type="match status" value="2"/>
</dbReference>
<dbReference type="Gene3D" id="3.40.1440.60">
    <property type="entry name" value="PriA, 3(prime) DNA-binding domain"/>
    <property type="match status" value="1"/>
</dbReference>
<evidence type="ECO:0000256" key="1">
    <source>
        <dbReference type="ARBA" id="ARBA00022515"/>
    </source>
</evidence>
<evidence type="ECO:0000256" key="4">
    <source>
        <dbReference type="ARBA" id="ARBA00022741"/>
    </source>
</evidence>
<evidence type="ECO:0000259" key="13">
    <source>
        <dbReference type="PROSITE" id="PS51192"/>
    </source>
</evidence>
<proteinExistence type="inferred from homology"/>
<gene>
    <name evidence="12" type="primary">priA</name>
    <name evidence="15" type="ORF">DZC52_05775</name>
</gene>
<evidence type="ECO:0000259" key="14">
    <source>
        <dbReference type="PROSITE" id="PS51194"/>
    </source>
</evidence>
<keyword evidence="4 12" id="KW-0547">Nucleotide-binding</keyword>
<evidence type="ECO:0000256" key="11">
    <source>
        <dbReference type="ARBA" id="ARBA00048988"/>
    </source>
</evidence>
<comment type="subunit">
    <text evidence="12">Component of the replication restart primosome.</text>
</comment>
<dbReference type="GO" id="GO:0006269">
    <property type="term" value="P:DNA replication, synthesis of primer"/>
    <property type="evidence" value="ECO:0007669"/>
    <property type="project" value="UniProtKB-KW"/>
</dbReference>
<dbReference type="GO" id="GO:0003677">
    <property type="term" value="F:DNA binding"/>
    <property type="evidence" value="ECO:0007669"/>
    <property type="project" value="UniProtKB-UniRule"/>
</dbReference>
<comment type="caution">
    <text evidence="15">The sequence shown here is derived from an EMBL/GenBank/DDBJ whole genome shotgun (WGS) entry which is preliminary data.</text>
</comment>
<evidence type="ECO:0000256" key="8">
    <source>
        <dbReference type="ARBA" id="ARBA00022840"/>
    </source>
</evidence>
<dbReference type="Proteomes" id="UP000260351">
    <property type="component" value="Unassembled WGS sequence"/>
</dbReference>
<dbReference type="EC" id="5.6.2.4" evidence="12"/>
<dbReference type="InterPro" id="IPR041222">
    <property type="entry name" value="PriA_3primeBD"/>
</dbReference>
<comment type="similarity">
    <text evidence="12">Belongs to the helicase family. PriA subfamily.</text>
</comment>
<feature type="binding site" evidence="12">
    <location>
        <position position="471"/>
    </location>
    <ligand>
        <name>Zn(2+)</name>
        <dbReference type="ChEBI" id="CHEBI:29105"/>
        <label>1</label>
    </ligand>
</feature>
<dbReference type="InterPro" id="IPR005259">
    <property type="entry name" value="PriA"/>
</dbReference>
<dbReference type="PANTHER" id="PTHR30580:SF0">
    <property type="entry name" value="PRIMOSOMAL PROTEIN N"/>
    <property type="match status" value="1"/>
</dbReference>
<dbReference type="SMART" id="SM00490">
    <property type="entry name" value="HELICc"/>
    <property type="match status" value="1"/>
</dbReference>
<dbReference type="HAMAP" id="MF_00983">
    <property type="entry name" value="PriA"/>
    <property type="match status" value="1"/>
</dbReference>
<evidence type="ECO:0000256" key="3">
    <source>
        <dbReference type="ARBA" id="ARBA00022723"/>
    </source>
</evidence>
<dbReference type="InterPro" id="IPR027417">
    <property type="entry name" value="P-loop_NTPase"/>
</dbReference>
<reference evidence="15 16" key="1">
    <citation type="submission" date="2018-08" db="EMBL/GenBank/DDBJ databases">
        <title>Wenzhouxiangella salilacus sp. nov., a novel bacterium isolated from a saline lake in Xinjiang Province, China.</title>
        <authorList>
            <person name="Han S."/>
        </authorList>
    </citation>
    <scope>NUCLEOTIDE SEQUENCE [LARGE SCALE GENOMIC DNA]</scope>
    <source>
        <strain evidence="15 16">XDB06</strain>
    </source>
</reference>
<keyword evidence="3 12" id="KW-0479">Metal-binding</keyword>
<dbReference type="GO" id="GO:0006310">
    <property type="term" value="P:DNA recombination"/>
    <property type="evidence" value="ECO:0007669"/>
    <property type="project" value="InterPro"/>
</dbReference>
<evidence type="ECO:0000256" key="6">
    <source>
        <dbReference type="ARBA" id="ARBA00022806"/>
    </source>
</evidence>
<dbReference type="GO" id="GO:0008270">
    <property type="term" value="F:zinc ion binding"/>
    <property type="evidence" value="ECO:0007669"/>
    <property type="project" value="UniProtKB-UniRule"/>
</dbReference>
<feature type="binding site" evidence="12">
    <location>
        <position position="428"/>
    </location>
    <ligand>
        <name>Zn(2+)</name>
        <dbReference type="ChEBI" id="CHEBI:29105"/>
        <label>1</label>
    </ligand>
</feature>
<dbReference type="InterPro" id="IPR001650">
    <property type="entry name" value="Helicase_C-like"/>
</dbReference>
<dbReference type="InterPro" id="IPR042115">
    <property type="entry name" value="PriA_3primeBD_sf"/>
</dbReference>
<keyword evidence="1 12" id="KW-0639">Primosome</keyword>
<evidence type="ECO:0000256" key="10">
    <source>
        <dbReference type="ARBA" id="ARBA00023235"/>
    </source>
</evidence>
<keyword evidence="6 12" id="KW-0347">Helicase</keyword>
<dbReference type="GO" id="GO:1990077">
    <property type="term" value="C:primosome complex"/>
    <property type="evidence" value="ECO:0007669"/>
    <property type="project" value="UniProtKB-UniRule"/>
</dbReference>
<dbReference type="InterPro" id="IPR040498">
    <property type="entry name" value="PriA_CRR"/>
</dbReference>
<evidence type="ECO:0000313" key="16">
    <source>
        <dbReference type="Proteomes" id="UP000260351"/>
    </source>
</evidence>
<protein>
    <recommendedName>
        <fullName evidence="12">Replication restart protein PriA</fullName>
    </recommendedName>
    <alternativeName>
        <fullName evidence="12">ATP-dependent DNA helicase PriA</fullName>
        <ecNumber evidence="12">5.6.2.4</ecNumber>
    </alternativeName>
    <alternativeName>
        <fullName evidence="12">DNA 3'-5' helicase PriA</fullName>
    </alternativeName>
</protein>
<dbReference type="RefSeq" id="WP_116650174.1">
    <property type="nucleotide sequence ID" value="NZ_QUZK01000023.1"/>
</dbReference>
<dbReference type="GO" id="GO:0016887">
    <property type="term" value="F:ATP hydrolysis activity"/>
    <property type="evidence" value="ECO:0007669"/>
    <property type="project" value="RHEA"/>
</dbReference>
<dbReference type="Pfam" id="PF18074">
    <property type="entry name" value="PriA_C"/>
    <property type="match status" value="1"/>
</dbReference>